<dbReference type="PANTHER" id="PTHR43464">
    <property type="entry name" value="METHYLTRANSFERASE"/>
    <property type="match status" value="1"/>
</dbReference>
<evidence type="ECO:0000256" key="2">
    <source>
        <dbReference type="ARBA" id="ARBA00022679"/>
    </source>
</evidence>
<gene>
    <name evidence="5" type="ORF">FHR83_006331</name>
</gene>
<keyword evidence="2" id="KW-0808">Transferase</keyword>
<keyword evidence="6" id="KW-1185">Reference proteome</keyword>
<protein>
    <submittedName>
        <fullName evidence="5">2-polyprenyl-3-methyl-5-hydroxy-6-metoxy-1, 4-benzoquinol methylase</fullName>
    </submittedName>
</protein>
<evidence type="ECO:0000256" key="1">
    <source>
        <dbReference type="ARBA" id="ARBA00022603"/>
    </source>
</evidence>
<dbReference type="AlphaFoldDB" id="A0A7W5AM89"/>
<name>A0A7W5AM89_9ACTN</name>
<dbReference type="Gene3D" id="3.40.50.150">
    <property type="entry name" value="Vaccinia Virus protein VP39"/>
    <property type="match status" value="1"/>
</dbReference>
<reference evidence="5 6" key="1">
    <citation type="submission" date="2020-08" db="EMBL/GenBank/DDBJ databases">
        <title>Genomic Encyclopedia of Type Strains, Phase III (KMG-III): the genomes of soil and plant-associated and newly described type strains.</title>
        <authorList>
            <person name="Whitman W."/>
        </authorList>
    </citation>
    <scope>NUCLEOTIDE SEQUENCE [LARGE SCALE GENOMIC DNA]</scope>
    <source>
        <strain evidence="5 6">CECT 3287</strain>
    </source>
</reference>
<dbReference type="Proteomes" id="UP000590749">
    <property type="component" value="Unassembled WGS sequence"/>
</dbReference>
<dbReference type="InterPro" id="IPR041698">
    <property type="entry name" value="Methyltransf_25"/>
</dbReference>
<accession>A0A7W5AM89</accession>
<dbReference type="CDD" id="cd02440">
    <property type="entry name" value="AdoMet_MTases"/>
    <property type="match status" value="1"/>
</dbReference>
<dbReference type="EMBL" id="JACHXF010000015">
    <property type="protein sequence ID" value="MBB3098632.1"/>
    <property type="molecule type" value="Genomic_DNA"/>
</dbReference>
<dbReference type="PANTHER" id="PTHR43464:SF19">
    <property type="entry name" value="UBIQUINONE BIOSYNTHESIS O-METHYLTRANSFERASE, MITOCHONDRIAL"/>
    <property type="match status" value="1"/>
</dbReference>
<comment type="caution">
    <text evidence="5">The sequence shown here is derived from an EMBL/GenBank/DDBJ whole genome shotgun (WGS) entry which is preliminary data.</text>
</comment>
<proteinExistence type="predicted"/>
<dbReference type="GO" id="GO:0008168">
    <property type="term" value="F:methyltransferase activity"/>
    <property type="evidence" value="ECO:0007669"/>
    <property type="project" value="UniProtKB-KW"/>
</dbReference>
<evidence type="ECO:0000259" key="4">
    <source>
        <dbReference type="Pfam" id="PF13649"/>
    </source>
</evidence>
<evidence type="ECO:0000256" key="3">
    <source>
        <dbReference type="ARBA" id="ARBA00022691"/>
    </source>
</evidence>
<keyword evidence="1 5" id="KW-0489">Methyltransferase</keyword>
<dbReference type="SUPFAM" id="SSF53335">
    <property type="entry name" value="S-adenosyl-L-methionine-dependent methyltransferases"/>
    <property type="match status" value="1"/>
</dbReference>
<sequence length="189" mass="20351">MPDYDEIYQEGATPWEIGGPQPALAEVMTRGASVLDLGCGTGELAISLARRGHQVTAVDISSVAIERARTKAFAAAVTVDFRVCDVIELAMDPFDIVFDSGLLHSLHRWGGVEGYLALLPTLLVPGGSLFVLAIGVEADQGWGVTEDYLRSVFTAPDWTNTKVMPAEVAAFWNGDHIRLPGYLTSTTRT</sequence>
<dbReference type="RefSeq" id="WP_183224701.1">
    <property type="nucleotide sequence ID" value="NZ_BMPW01000017.1"/>
</dbReference>
<dbReference type="GO" id="GO:0032259">
    <property type="term" value="P:methylation"/>
    <property type="evidence" value="ECO:0007669"/>
    <property type="project" value="UniProtKB-KW"/>
</dbReference>
<evidence type="ECO:0000313" key="6">
    <source>
        <dbReference type="Proteomes" id="UP000590749"/>
    </source>
</evidence>
<dbReference type="InterPro" id="IPR029063">
    <property type="entry name" value="SAM-dependent_MTases_sf"/>
</dbReference>
<evidence type="ECO:0000313" key="5">
    <source>
        <dbReference type="EMBL" id="MBB3098632.1"/>
    </source>
</evidence>
<organism evidence="5 6">
    <name type="scientific">Actinoplanes campanulatus</name>
    <dbReference type="NCBI Taxonomy" id="113559"/>
    <lineage>
        <taxon>Bacteria</taxon>
        <taxon>Bacillati</taxon>
        <taxon>Actinomycetota</taxon>
        <taxon>Actinomycetes</taxon>
        <taxon>Micromonosporales</taxon>
        <taxon>Micromonosporaceae</taxon>
        <taxon>Actinoplanes</taxon>
    </lineage>
</organism>
<dbReference type="Pfam" id="PF13649">
    <property type="entry name" value="Methyltransf_25"/>
    <property type="match status" value="1"/>
</dbReference>
<keyword evidence="3" id="KW-0949">S-adenosyl-L-methionine</keyword>
<feature type="domain" description="Methyltransferase" evidence="4">
    <location>
        <begin position="34"/>
        <end position="127"/>
    </location>
</feature>